<keyword evidence="1" id="KW-0472">Membrane</keyword>
<feature type="chain" id="PRO_5043641354" evidence="2">
    <location>
        <begin position="20"/>
        <end position="192"/>
    </location>
</feature>
<keyword evidence="2" id="KW-0732">Signal</keyword>
<evidence type="ECO:0000313" key="4">
    <source>
        <dbReference type="Proteomes" id="UP001432322"/>
    </source>
</evidence>
<evidence type="ECO:0000256" key="1">
    <source>
        <dbReference type="SAM" id="Phobius"/>
    </source>
</evidence>
<comment type="caution">
    <text evidence="3">The sequence shown here is derived from an EMBL/GenBank/DDBJ whole genome shotgun (WGS) entry which is preliminary data.</text>
</comment>
<reference evidence="3" key="1">
    <citation type="submission" date="2023-10" db="EMBL/GenBank/DDBJ databases">
        <title>Genome assembly of Pristionchus species.</title>
        <authorList>
            <person name="Yoshida K."/>
            <person name="Sommer R.J."/>
        </authorList>
    </citation>
    <scope>NUCLEOTIDE SEQUENCE</scope>
    <source>
        <strain evidence="3">RS5133</strain>
    </source>
</reference>
<name>A0AAV5X378_9BILA</name>
<dbReference type="AlphaFoldDB" id="A0AAV5X378"/>
<sequence length="192" mass="21652">MISSRVVVLLLSILISVHSQTFSTGDNSSVADCTHDCSHKEESRLCLDGNAHFFERLILGHLRYYIATQLSIDLWHKEHKKGEARNVSEIRDEVREGLGLQWTGEKDIITVNMMDSIADLVAERTDEINLRNRTHAPPAHCPIPCEYKYDLYKLVLALSVSLNAILATGVVILFTRLSDKNTHRLLVATDNN</sequence>
<keyword evidence="1" id="KW-0812">Transmembrane</keyword>
<dbReference type="EMBL" id="BTSY01000007">
    <property type="protein sequence ID" value="GMT36717.1"/>
    <property type="molecule type" value="Genomic_DNA"/>
</dbReference>
<keyword evidence="1" id="KW-1133">Transmembrane helix</keyword>
<proteinExistence type="predicted"/>
<feature type="transmembrane region" description="Helical" evidence="1">
    <location>
        <begin position="151"/>
        <end position="174"/>
    </location>
</feature>
<evidence type="ECO:0000256" key="2">
    <source>
        <dbReference type="SAM" id="SignalP"/>
    </source>
</evidence>
<gene>
    <name evidence="3" type="ORF">PFISCL1PPCAC_28014</name>
</gene>
<keyword evidence="4" id="KW-1185">Reference proteome</keyword>
<protein>
    <submittedName>
        <fullName evidence="3">Uncharacterized protein</fullName>
    </submittedName>
</protein>
<organism evidence="3 4">
    <name type="scientific">Pristionchus fissidentatus</name>
    <dbReference type="NCBI Taxonomy" id="1538716"/>
    <lineage>
        <taxon>Eukaryota</taxon>
        <taxon>Metazoa</taxon>
        <taxon>Ecdysozoa</taxon>
        <taxon>Nematoda</taxon>
        <taxon>Chromadorea</taxon>
        <taxon>Rhabditida</taxon>
        <taxon>Rhabditina</taxon>
        <taxon>Diplogasteromorpha</taxon>
        <taxon>Diplogasteroidea</taxon>
        <taxon>Neodiplogasteridae</taxon>
        <taxon>Pristionchus</taxon>
    </lineage>
</organism>
<evidence type="ECO:0000313" key="3">
    <source>
        <dbReference type="EMBL" id="GMT36717.1"/>
    </source>
</evidence>
<feature type="signal peptide" evidence="2">
    <location>
        <begin position="1"/>
        <end position="19"/>
    </location>
</feature>
<accession>A0AAV5X378</accession>
<dbReference type="Proteomes" id="UP001432322">
    <property type="component" value="Unassembled WGS sequence"/>
</dbReference>